<keyword evidence="8" id="KW-0325">Glycoprotein</keyword>
<dbReference type="FunFam" id="2.10.90.10:FF:000003">
    <property type="entry name" value="Bone morphogenetic protein 5"/>
    <property type="match status" value="1"/>
</dbReference>
<evidence type="ECO:0000256" key="9">
    <source>
        <dbReference type="RuleBase" id="RU000354"/>
    </source>
</evidence>
<dbReference type="GO" id="GO:0032502">
    <property type="term" value="P:developmental process"/>
    <property type="evidence" value="ECO:0007669"/>
    <property type="project" value="UniProtKB-ARBA"/>
</dbReference>
<evidence type="ECO:0000313" key="12">
    <source>
        <dbReference type="RefSeq" id="XP_017886031.2"/>
    </source>
</evidence>
<dbReference type="RefSeq" id="XP_017886031.2">
    <property type="nucleotide sequence ID" value="XM_018030542.2"/>
</dbReference>
<dbReference type="GO" id="GO:0005125">
    <property type="term" value="F:cytokine activity"/>
    <property type="evidence" value="ECO:0007669"/>
    <property type="project" value="UniProtKB-KW"/>
</dbReference>
<evidence type="ECO:0000256" key="5">
    <source>
        <dbReference type="ARBA" id="ARBA00022729"/>
    </source>
</evidence>
<dbReference type="CDD" id="cd13761">
    <property type="entry name" value="TGF_beta_BMP5_like"/>
    <property type="match status" value="1"/>
</dbReference>
<dbReference type="PANTHER" id="PTHR11848:SF310">
    <property type="entry name" value="PROTEIN 60A-RELATED"/>
    <property type="match status" value="1"/>
</dbReference>
<dbReference type="PROSITE" id="PS51362">
    <property type="entry name" value="TGF_BETA_2"/>
    <property type="match status" value="1"/>
</dbReference>
<dbReference type="InterPro" id="IPR017948">
    <property type="entry name" value="TGFb_CS"/>
</dbReference>
<sequence>MERNLLNILELPDQPRKIVRRSLMMNRSASKFLLNIYQNVLSNNTTTSNNEEYGNMEEFNFSDRYINIIDRSDLIMTFGAHNPHSGNASKMNRGRRIWFDVSEISIREHIIAAELRLYQSLSKGVELRKAYIIAIYIVAQMKYENRKKLYIDSTSTMTDKSGWIILNVTQALEYWVKHPKKNRGLYLAVYRDDYTGRVIRPDDIGIVGVSGVSDKQPFMVGFFKSSDIHRKYGTLSKQKRDIKFQNDYTNSINIKDNPFVNLVMKKQRKNICSIRKLYISFKELQWENWIIAPDGYDAYYCSGECTFPMNTHMNATNHAIVQTLVHLVKPYEVPKPCCVPTKLSPISVVYFLDESNIVLKKYKNMVIDSCGCH</sequence>
<organism evidence="11 12">
    <name type="scientific">Ceratina calcarata</name>
    <dbReference type="NCBI Taxonomy" id="156304"/>
    <lineage>
        <taxon>Eukaryota</taxon>
        <taxon>Metazoa</taxon>
        <taxon>Ecdysozoa</taxon>
        <taxon>Arthropoda</taxon>
        <taxon>Hexapoda</taxon>
        <taxon>Insecta</taxon>
        <taxon>Pterygota</taxon>
        <taxon>Neoptera</taxon>
        <taxon>Endopterygota</taxon>
        <taxon>Hymenoptera</taxon>
        <taxon>Apocrita</taxon>
        <taxon>Aculeata</taxon>
        <taxon>Apoidea</taxon>
        <taxon>Anthophila</taxon>
        <taxon>Apidae</taxon>
        <taxon>Ceratina</taxon>
        <taxon>Zadontomerus</taxon>
    </lineage>
</organism>
<proteinExistence type="inferred from homology"/>
<dbReference type="InterPro" id="IPR001839">
    <property type="entry name" value="TGF-b_C"/>
</dbReference>
<comment type="similarity">
    <text evidence="2 9">Belongs to the TGF-beta family.</text>
</comment>
<accession>A0AAJ7J718</accession>
<dbReference type="GO" id="GO:0005615">
    <property type="term" value="C:extracellular space"/>
    <property type="evidence" value="ECO:0007669"/>
    <property type="project" value="UniProtKB-KW"/>
</dbReference>
<protein>
    <submittedName>
        <fullName evidence="12">Protein 60A-like</fullName>
    </submittedName>
</protein>
<feature type="domain" description="TGF-beta family profile" evidence="10">
    <location>
        <begin position="253"/>
        <end position="373"/>
    </location>
</feature>
<dbReference type="InterPro" id="IPR001111">
    <property type="entry name" value="TGF-b_propeptide"/>
</dbReference>
<keyword evidence="6 9" id="KW-0339">Growth factor</keyword>
<keyword evidence="11" id="KW-1185">Reference proteome</keyword>
<evidence type="ECO:0000256" key="4">
    <source>
        <dbReference type="ARBA" id="ARBA00022525"/>
    </source>
</evidence>
<keyword evidence="7" id="KW-1015">Disulfide bond</keyword>
<dbReference type="InterPro" id="IPR015615">
    <property type="entry name" value="TGF-beta-rel"/>
</dbReference>
<dbReference type="SUPFAM" id="SSF57501">
    <property type="entry name" value="Cystine-knot cytokines"/>
    <property type="match status" value="1"/>
</dbReference>
<dbReference type="PANTHER" id="PTHR11848">
    <property type="entry name" value="TGF-BETA FAMILY"/>
    <property type="match status" value="1"/>
</dbReference>
<evidence type="ECO:0000256" key="8">
    <source>
        <dbReference type="ARBA" id="ARBA00023180"/>
    </source>
</evidence>
<dbReference type="GO" id="GO:0008083">
    <property type="term" value="F:growth factor activity"/>
    <property type="evidence" value="ECO:0007669"/>
    <property type="project" value="UniProtKB-KW"/>
</dbReference>
<dbReference type="Pfam" id="PF00688">
    <property type="entry name" value="TGFb_propeptide"/>
    <property type="match status" value="1"/>
</dbReference>
<dbReference type="KEGG" id="ccal:108628547"/>
<evidence type="ECO:0000259" key="10">
    <source>
        <dbReference type="PROSITE" id="PS51362"/>
    </source>
</evidence>
<evidence type="ECO:0000256" key="3">
    <source>
        <dbReference type="ARBA" id="ARBA00022514"/>
    </source>
</evidence>
<dbReference type="SMART" id="SM00204">
    <property type="entry name" value="TGFB"/>
    <property type="match status" value="1"/>
</dbReference>
<comment type="subcellular location">
    <subcellularLocation>
        <location evidence="1">Secreted</location>
    </subcellularLocation>
</comment>
<evidence type="ECO:0000256" key="6">
    <source>
        <dbReference type="ARBA" id="ARBA00023030"/>
    </source>
</evidence>
<evidence type="ECO:0000256" key="2">
    <source>
        <dbReference type="ARBA" id="ARBA00006656"/>
    </source>
</evidence>
<reference evidence="12" key="1">
    <citation type="submission" date="2025-08" db="UniProtKB">
        <authorList>
            <consortium name="RefSeq"/>
        </authorList>
    </citation>
    <scope>IDENTIFICATION</scope>
    <source>
        <tissue evidence="12">Whole body</tissue>
    </source>
</reference>
<gene>
    <name evidence="12" type="primary">LOC108628547</name>
</gene>
<dbReference type="InterPro" id="IPR029034">
    <property type="entry name" value="Cystine-knot_cytokine"/>
</dbReference>
<evidence type="ECO:0000313" key="11">
    <source>
        <dbReference type="Proteomes" id="UP000694925"/>
    </source>
</evidence>
<evidence type="ECO:0000256" key="1">
    <source>
        <dbReference type="ARBA" id="ARBA00004613"/>
    </source>
</evidence>
<keyword evidence="4" id="KW-0964">Secreted</keyword>
<dbReference type="Gene3D" id="2.10.90.10">
    <property type="entry name" value="Cystine-knot cytokines"/>
    <property type="match status" value="1"/>
</dbReference>
<keyword evidence="5" id="KW-0732">Signal</keyword>
<keyword evidence="3" id="KW-0202">Cytokine</keyword>
<dbReference type="Proteomes" id="UP000694925">
    <property type="component" value="Unplaced"/>
</dbReference>
<evidence type="ECO:0000256" key="7">
    <source>
        <dbReference type="ARBA" id="ARBA00023157"/>
    </source>
</evidence>
<dbReference type="Pfam" id="PF00019">
    <property type="entry name" value="TGF_beta"/>
    <property type="match status" value="1"/>
</dbReference>
<dbReference type="GeneID" id="108628547"/>
<dbReference type="AlphaFoldDB" id="A0AAJ7J718"/>
<name>A0AAJ7J718_9HYME</name>
<dbReference type="PROSITE" id="PS00250">
    <property type="entry name" value="TGF_BETA_1"/>
    <property type="match status" value="1"/>
</dbReference>
<dbReference type="Gene3D" id="2.60.120.970">
    <property type="match status" value="1"/>
</dbReference>